<dbReference type="CDD" id="cd00383">
    <property type="entry name" value="trans_reg_C"/>
    <property type="match status" value="1"/>
</dbReference>
<evidence type="ECO:0000259" key="4">
    <source>
        <dbReference type="PROSITE" id="PS51755"/>
    </source>
</evidence>
<keyword evidence="1 2" id="KW-0238">DNA-binding</keyword>
<dbReference type="InterPro" id="IPR043128">
    <property type="entry name" value="Rev_trsase/Diguanyl_cyclase"/>
</dbReference>
<dbReference type="Gene3D" id="1.10.10.10">
    <property type="entry name" value="Winged helix-like DNA-binding domain superfamily/Winged helix DNA-binding domain"/>
    <property type="match status" value="1"/>
</dbReference>
<dbReference type="Gene3D" id="3.30.70.270">
    <property type="match status" value="1"/>
</dbReference>
<dbReference type="NCBIfam" id="TIGR00254">
    <property type="entry name" value="GGDEF"/>
    <property type="match status" value="1"/>
</dbReference>
<dbReference type="PANTHER" id="PTHR33121">
    <property type="entry name" value="CYCLIC DI-GMP PHOSPHODIESTERASE PDEF"/>
    <property type="match status" value="1"/>
</dbReference>
<dbReference type="Pfam" id="PF00486">
    <property type="entry name" value="Trans_reg_C"/>
    <property type="match status" value="1"/>
</dbReference>
<gene>
    <name evidence="5" type="ORF">DAETH_20400</name>
</gene>
<evidence type="ECO:0000313" key="5">
    <source>
        <dbReference type="EMBL" id="BDP42071.1"/>
    </source>
</evidence>
<sequence length="565" mass="60016">MSGRGRLGTPGALTAREQALFDLLSRHRGRLFSRAEIVERVWGVSFEGDDRIVDVYVKRIRRKLREDVIETVRGGGYRRPERPDGRQALPHFAHLSADARTLLDLGRRVLGASTPRAVLSEVQAVLARSLRVTAVAVLRAPSAGAGAGWEVQEACGDDRADWGALPVPEATGPVYLGVGGWARPRAAALLPLVGPGVGHWATLAALAEPGTVWDAGARAQLEAVAALVNSALRLCLETGERVRAQQELQALNAELERRVQRRTEALARAGAEHETLNELSRRLERARGVAGLLAVSLPVLARLAGTNACAAWLPGRGGAPACFRADGTPGTLPDPGHPADLPLHLEAGGEEVTLHPFDEAGRPPGPGEASPLLPTAVGSVTLTLSRLLYLEALEAAALTDEDTGLGNRQAFLADLTGEVAYSARHGTGFGLALVEIANIRSLNATVGYAGGNDMILRLAATLRETRRAEDRVYRLNGATFAVLLRFPPQAAPTPAQALEGWRERLRPVLAGLARHAPFPLELCTSQVSCPEDAHTTSDLLRLALDRLAPGLPGAPHEGRPRAPQG</sequence>
<dbReference type="PROSITE" id="PS51755">
    <property type="entry name" value="OMPR_PHOB"/>
    <property type="match status" value="1"/>
</dbReference>
<dbReference type="RefSeq" id="WP_264774784.1">
    <property type="nucleotide sequence ID" value="NZ_AP026560.1"/>
</dbReference>
<dbReference type="SMART" id="SM00267">
    <property type="entry name" value="GGDEF"/>
    <property type="match status" value="1"/>
</dbReference>
<dbReference type="PANTHER" id="PTHR33121:SF79">
    <property type="entry name" value="CYCLIC DI-GMP PHOSPHODIESTERASE PDED-RELATED"/>
    <property type="match status" value="1"/>
</dbReference>
<keyword evidence="6" id="KW-1185">Reference proteome</keyword>
<name>A0ABM8AE58_9DEIO</name>
<dbReference type="EMBL" id="AP026560">
    <property type="protein sequence ID" value="BDP42071.1"/>
    <property type="molecule type" value="Genomic_DNA"/>
</dbReference>
<dbReference type="InterPro" id="IPR036388">
    <property type="entry name" value="WH-like_DNA-bd_sf"/>
</dbReference>
<evidence type="ECO:0000256" key="2">
    <source>
        <dbReference type="PROSITE-ProRule" id="PRU01091"/>
    </source>
</evidence>
<evidence type="ECO:0000313" key="6">
    <source>
        <dbReference type="Proteomes" id="UP001064971"/>
    </source>
</evidence>
<evidence type="ECO:0000256" key="1">
    <source>
        <dbReference type="ARBA" id="ARBA00023125"/>
    </source>
</evidence>
<dbReference type="SUPFAM" id="SSF55073">
    <property type="entry name" value="Nucleotide cyclase"/>
    <property type="match status" value="1"/>
</dbReference>
<dbReference type="InterPro" id="IPR050706">
    <property type="entry name" value="Cyclic-di-GMP_PDE-like"/>
</dbReference>
<dbReference type="SUPFAM" id="SSF46894">
    <property type="entry name" value="C-terminal effector domain of the bipartite response regulators"/>
    <property type="match status" value="1"/>
</dbReference>
<protein>
    <recommendedName>
        <fullName evidence="4">OmpR/PhoB-type domain-containing protein</fullName>
    </recommendedName>
</protein>
<dbReference type="Pfam" id="PF00990">
    <property type="entry name" value="GGDEF"/>
    <property type="match status" value="1"/>
</dbReference>
<dbReference type="InterPro" id="IPR000160">
    <property type="entry name" value="GGDEF_dom"/>
</dbReference>
<organism evidence="5 6">
    <name type="scientific">Deinococcus aetherius</name>
    <dbReference type="NCBI Taxonomy" id="200252"/>
    <lineage>
        <taxon>Bacteria</taxon>
        <taxon>Thermotogati</taxon>
        <taxon>Deinococcota</taxon>
        <taxon>Deinococci</taxon>
        <taxon>Deinococcales</taxon>
        <taxon>Deinococcaceae</taxon>
        <taxon>Deinococcus</taxon>
    </lineage>
</organism>
<accession>A0ABM8AE58</accession>
<dbReference type="InterPro" id="IPR016032">
    <property type="entry name" value="Sig_transdc_resp-reg_C-effctor"/>
</dbReference>
<feature type="DNA-binding region" description="OmpR/PhoB-type" evidence="2">
    <location>
        <begin position="1"/>
        <end position="81"/>
    </location>
</feature>
<reference evidence="5" key="1">
    <citation type="submission" date="2022-07" db="EMBL/GenBank/DDBJ databases">
        <title>Complete Genome Sequence of the Radioresistant Bacterium Deinococcus aetherius ST0316, Isolated from the Air Dust collected in Lower Stratosphere above Japan.</title>
        <authorList>
            <person name="Satoh K."/>
            <person name="Hagiwara K."/>
            <person name="Katsumata K."/>
            <person name="Kubo A."/>
            <person name="Yokobori S."/>
            <person name="Yamagishi A."/>
            <person name="Oono Y."/>
            <person name="Narumi I."/>
        </authorList>
    </citation>
    <scope>NUCLEOTIDE SEQUENCE</scope>
    <source>
        <strain evidence="5">ST0316</strain>
    </source>
</reference>
<keyword evidence="3" id="KW-0175">Coiled coil</keyword>
<dbReference type="SMART" id="SM00862">
    <property type="entry name" value="Trans_reg_C"/>
    <property type="match status" value="1"/>
</dbReference>
<feature type="coiled-coil region" evidence="3">
    <location>
        <begin position="241"/>
        <end position="286"/>
    </location>
</feature>
<proteinExistence type="predicted"/>
<feature type="domain" description="OmpR/PhoB-type" evidence="4">
    <location>
        <begin position="1"/>
        <end position="81"/>
    </location>
</feature>
<evidence type="ECO:0000256" key="3">
    <source>
        <dbReference type="SAM" id="Coils"/>
    </source>
</evidence>
<dbReference type="InterPro" id="IPR001867">
    <property type="entry name" value="OmpR/PhoB-type_DNA-bd"/>
</dbReference>
<dbReference type="Proteomes" id="UP001064971">
    <property type="component" value="Chromosome"/>
</dbReference>
<dbReference type="InterPro" id="IPR029787">
    <property type="entry name" value="Nucleotide_cyclase"/>
</dbReference>